<dbReference type="Pfam" id="PF04607">
    <property type="entry name" value="RelA_SpoT"/>
    <property type="match status" value="1"/>
</dbReference>
<organism evidence="2 3">
    <name type="scientific">Moraxella caviae</name>
    <dbReference type="NCBI Taxonomy" id="34060"/>
    <lineage>
        <taxon>Bacteria</taxon>
        <taxon>Pseudomonadati</taxon>
        <taxon>Pseudomonadota</taxon>
        <taxon>Gammaproteobacteria</taxon>
        <taxon>Moraxellales</taxon>
        <taxon>Moraxellaceae</taxon>
        <taxon>Moraxella</taxon>
    </lineage>
</organism>
<feature type="domain" description="RelA/SpoT" evidence="1">
    <location>
        <begin position="65"/>
        <end position="185"/>
    </location>
</feature>
<accession>A0A1T0A7Q6</accession>
<dbReference type="AlphaFoldDB" id="A0A1T0A7Q6"/>
<evidence type="ECO:0000313" key="2">
    <source>
        <dbReference type="EMBL" id="OOR91351.1"/>
    </source>
</evidence>
<dbReference type="GO" id="GO:0015969">
    <property type="term" value="P:guanosine tetraphosphate metabolic process"/>
    <property type="evidence" value="ECO:0007669"/>
    <property type="project" value="InterPro"/>
</dbReference>
<keyword evidence="3" id="KW-1185">Reference proteome</keyword>
<gene>
    <name evidence="2" type="ORF">B0181_03345</name>
</gene>
<proteinExistence type="predicted"/>
<dbReference type="STRING" id="34060.B0181_03345"/>
<dbReference type="InterPro" id="IPR043519">
    <property type="entry name" value="NT_sf"/>
</dbReference>
<dbReference type="SMART" id="SM00954">
    <property type="entry name" value="RelA_SpoT"/>
    <property type="match status" value="1"/>
</dbReference>
<dbReference type="SUPFAM" id="SSF81301">
    <property type="entry name" value="Nucleotidyltransferase"/>
    <property type="match status" value="1"/>
</dbReference>
<dbReference type="EMBL" id="MUXU01000022">
    <property type="protein sequence ID" value="OOR91351.1"/>
    <property type="molecule type" value="Genomic_DNA"/>
</dbReference>
<dbReference type="Gene3D" id="3.30.460.10">
    <property type="entry name" value="Beta Polymerase, domain 2"/>
    <property type="match status" value="1"/>
</dbReference>
<dbReference type="RefSeq" id="WP_242620150.1">
    <property type="nucleotide sequence ID" value="NZ_CAACXO010000059.1"/>
</dbReference>
<name>A0A1T0A7Q6_9GAMM</name>
<dbReference type="InterPro" id="IPR052366">
    <property type="entry name" value="GTP_Pyrophosphokinase"/>
</dbReference>
<sequence length="343" mass="38830">MMILPSKKQVQKAGKALAKNTTGQEYTDAMAVLSQWRSLHTYPINTFQALLRKKAKDFKNPIIAQRLKRTPSIITKLQRFPNMDLSRMQDIGGLRVIVDSIDDVYRFHQSLINGKHQHEPLLPPNDYIKTPKADGYRSLHQVFKYHNSDKPELNGLFVELQIRTKLQHAWATAVETLGIATQSSIKTGGGTDEIKRFFKLASALFSHHEKQPLLDELAGVNIYQIAQELQEIENRLQIFAKLKSIIITAKQIESSSNDGDYYLIELDSKQGTVSLVAFSKNQLAIAETLYQSQEIKTKDNANIEVVLLSAGNLKQVKKAYPNYFLDTQDFIKSLIKICAAIKT</sequence>
<dbReference type="PANTHER" id="PTHR47837:SF1">
    <property type="entry name" value="GTP PYROPHOSPHOKINASE YJBM"/>
    <property type="match status" value="1"/>
</dbReference>
<dbReference type="InterPro" id="IPR007685">
    <property type="entry name" value="RelA_SpoT"/>
</dbReference>
<reference evidence="2 3" key="1">
    <citation type="submission" date="2017-02" db="EMBL/GenBank/DDBJ databases">
        <title>Draft genome sequence of Moraxella caviae CCUG 355 type strain.</title>
        <authorList>
            <person name="Engstrom-Jakobsson H."/>
            <person name="Salva-Serra F."/>
            <person name="Thorell K."/>
            <person name="Gonzales-Siles L."/>
            <person name="Karlsson R."/>
            <person name="Boulund F."/>
            <person name="Engstrand L."/>
            <person name="Moore E."/>
        </authorList>
    </citation>
    <scope>NUCLEOTIDE SEQUENCE [LARGE SCALE GENOMIC DNA]</scope>
    <source>
        <strain evidence="2 3">CCUG 355</strain>
    </source>
</reference>
<protein>
    <submittedName>
        <fullName evidence="2">(P)ppGpp synthetase</fullName>
    </submittedName>
</protein>
<dbReference type="CDD" id="cd05399">
    <property type="entry name" value="NT_Rel-Spo_like"/>
    <property type="match status" value="1"/>
</dbReference>
<evidence type="ECO:0000313" key="3">
    <source>
        <dbReference type="Proteomes" id="UP000190435"/>
    </source>
</evidence>
<comment type="caution">
    <text evidence="2">The sequence shown here is derived from an EMBL/GenBank/DDBJ whole genome shotgun (WGS) entry which is preliminary data.</text>
</comment>
<dbReference type="PANTHER" id="PTHR47837">
    <property type="entry name" value="GTP PYROPHOSPHOKINASE YJBM"/>
    <property type="match status" value="1"/>
</dbReference>
<evidence type="ECO:0000259" key="1">
    <source>
        <dbReference type="SMART" id="SM00954"/>
    </source>
</evidence>
<dbReference type="Proteomes" id="UP000190435">
    <property type="component" value="Unassembled WGS sequence"/>
</dbReference>